<organism evidence="2 3">
    <name type="scientific">Pseudomonas aeruginosa</name>
    <dbReference type="NCBI Taxonomy" id="287"/>
    <lineage>
        <taxon>Bacteria</taxon>
        <taxon>Pseudomonadati</taxon>
        <taxon>Pseudomonadota</taxon>
        <taxon>Gammaproteobacteria</taxon>
        <taxon>Pseudomonadales</taxon>
        <taxon>Pseudomonadaceae</taxon>
        <taxon>Pseudomonas</taxon>
    </lineage>
</organism>
<dbReference type="InterPro" id="IPR046867">
    <property type="entry name" value="AldOxase/xan_DH_MoCoBD2"/>
</dbReference>
<feature type="domain" description="Aldehyde oxidase/xanthine dehydrogenase second molybdopterin binding" evidence="1">
    <location>
        <begin position="15"/>
        <end position="102"/>
    </location>
</feature>
<dbReference type="Gene3D" id="3.30.365.10">
    <property type="entry name" value="Aldehyde oxidase/xanthine dehydrogenase, molybdopterin binding domain"/>
    <property type="match status" value="1"/>
</dbReference>
<dbReference type="InterPro" id="IPR052516">
    <property type="entry name" value="N-heterocyclic_Hydroxylase"/>
</dbReference>
<dbReference type="Pfam" id="PF20256">
    <property type="entry name" value="MoCoBD_2"/>
    <property type="match status" value="1"/>
</dbReference>
<proteinExistence type="predicted"/>
<dbReference type="Proteomes" id="UP000270834">
    <property type="component" value="Unassembled WGS sequence"/>
</dbReference>
<sequence>MLKGRGFAYARYFHSKFPGFGAAWAAWIVDVEVNPENGAVRVAKVWVAHDCGQMVNPDGVRHQVHGNVIQSTSRVLKEFATFDRRGVTSLEWGGYPILGFPELPEIDVLLLDRPEQPPMGAGESASVPSAAAIANAIFDATGARLRQVPFTPERVLAALRSAQA</sequence>
<reference evidence="2 3" key="1">
    <citation type="submission" date="2018-08" db="EMBL/GenBank/DDBJ databases">
        <title>Recombination of ecologically and evolutionarily significant loci maintains genetic cohesion in the Pseudomonas syringae species complex.</title>
        <authorList>
            <person name="Dillon M."/>
            <person name="Thakur S."/>
            <person name="Almeida R.N.D."/>
            <person name="Weir B.S."/>
            <person name="Guttman D.S."/>
        </authorList>
    </citation>
    <scope>NUCLEOTIDE SEQUENCE [LARGE SCALE GENOMIC DNA]</scope>
    <source>
        <strain evidence="2 3">ICMP 7846</strain>
    </source>
</reference>
<dbReference type="InterPro" id="IPR037165">
    <property type="entry name" value="AldOxase/xan_DH_Mopterin-bd_sf"/>
</dbReference>
<accession>A0A3P5F826</accession>
<dbReference type="EMBL" id="RBSQ01000817">
    <property type="protein sequence ID" value="RMS52034.1"/>
    <property type="molecule type" value="Genomic_DNA"/>
</dbReference>
<dbReference type="PANTHER" id="PTHR47495:SF1">
    <property type="entry name" value="BLL3820 PROTEIN"/>
    <property type="match status" value="1"/>
</dbReference>
<dbReference type="GO" id="GO:0016491">
    <property type="term" value="F:oxidoreductase activity"/>
    <property type="evidence" value="ECO:0007669"/>
    <property type="project" value="InterPro"/>
</dbReference>
<evidence type="ECO:0000313" key="3">
    <source>
        <dbReference type="Proteomes" id="UP000270834"/>
    </source>
</evidence>
<evidence type="ECO:0000313" key="2">
    <source>
        <dbReference type="EMBL" id="RMS52034.1"/>
    </source>
</evidence>
<protein>
    <recommendedName>
        <fullName evidence="1">Aldehyde oxidase/xanthine dehydrogenase second molybdopterin binding domain-containing protein</fullName>
    </recommendedName>
</protein>
<name>A0A3P5F826_PSEAI</name>
<evidence type="ECO:0000259" key="1">
    <source>
        <dbReference type="Pfam" id="PF20256"/>
    </source>
</evidence>
<dbReference type="AlphaFoldDB" id="A0A3P5F826"/>
<gene>
    <name evidence="2" type="ORF">ALP65_01129</name>
</gene>
<dbReference type="SUPFAM" id="SSF56003">
    <property type="entry name" value="Molybdenum cofactor-binding domain"/>
    <property type="match status" value="1"/>
</dbReference>
<dbReference type="PANTHER" id="PTHR47495">
    <property type="entry name" value="ALDEHYDE DEHYDROGENASE"/>
    <property type="match status" value="1"/>
</dbReference>
<comment type="caution">
    <text evidence="2">The sequence shown here is derived from an EMBL/GenBank/DDBJ whole genome shotgun (WGS) entry which is preliminary data.</text>
</comment>